<accession>A0ABR1F819</accession>
<name>A0ABR1F819_9ASCO</name>
<feature type="compositionally biased region" description="Acidic residues" evidence="2">
    <location>
        <begin position="418"/>
        <end position="432"/>
    </location>
</feature>
<comment type="similarity">
    <text evidence="1">Belongs to the CDC123 family.</text>
</comment>
<feature type="region of interest" description="Disordered" evidence="2">
    <location>
        <begin position="410"/>
        <end position="432"/>
    </location>
</feature>
<dbReference type="PANTHER" id="PTHR15323">
    <property type="entry name" value="D123 PROTEIN"/>
    <property type="match status" value="1"/>
</dbReference>
<keyword evidence="4" id="KW-1185">Reference proteome</keyword>
<gene>
    <name evidence="3" type="ORF">BZA70DRAFT_149061</name>
</gene>
<evidence type="ECO:0000256" key="1">
    <source>
        <dbReference type="ARBA" id="ARBA00011047"/>
    </source>
</evidence>
<evidence type="ECO:0000256" key="2">
    <source>
        <dbReference type="SAM" id="MobiDB-lite"/>
    </source>
</evidence>
<dbReference type="Pfam" id="PF07065">
    <property type="entry name" value="D123"/>
    <property type="match status" value="1"/>
</dbReference>
<feature type="region of interest" description="Disordered" evidence="2">
    <location>
        <begin position="25"/>
        <end position="47"/>
    </location>
</feature>
<sequence>MSHDIPTPPDSDQEELDDIVDFTHLSVTDSPSPSSPIPTTTTTTTETDELEFPPLSQEDVLSCQFSSWQKIFRRHVPKATVLKPLEDGFIEYLNSDGIFLPSESEEGEWSSDDEFNDRNTRIKELNPTTTTTTATTTTETEQLKWSDDEADENDFVMAFPELDQKIREVIDDYGSVMPKLNWSSPRDAAWISTTNTLKCVTPNDVYLLLKASNFITHDLLHAFDACSSSSSSSSPRPDFELVLKKWININPSLEFRIFVRSRRILAISQRSSAHFAFLSPIRAHLLSLITEFFNSAFLSPPATSEFSLQNFVFDVYIPKPDEQPAKVWLVDINPFSPTTDSLTFSWSELLSLDPSSSLPPELRLVSAEDGVHSFSTKPFSESMVPRDVVDASLTGGVGIAEFAKQWRDMLDKQADPDSIPDDDEGNEADDEM</sequence>
<dbReference type="InterPro" id="IPR009772">
    <property type="entry name" value="CDC123"/>
</dbReference>
<proteinExistence type="inferred from homology"/>
<dbReference type="Proteomes" id="UP001498771">
    <property type="component" value="Unassembled WGS sequence"/>
</dbReference>
<feature type="compositionally biased region" description="Low complexity" evidence="2">
    <location>
        <begin position="28"/>
        <end position="45"/>
    </location>
</feature>
<dbReference type="EMBL" id="JBBJBU010000004">
    <property type="protein sequence ID" value="KAK7205947.1"/>
    <property type="molecule type" value="Genomic_DNA"/>
</dbReference>
<dbReference type="GeneID" id="90035204"/>
<dbReference type="RefSeq" id="XP_064768980.1">
    <property type="nucleotide sequence ID" value="XM_064909692.1"/>
</dbReference>
<comment type="caution">
    <text evidence="3">The sequence shown here is derived from an EMBL/GenBank/DDBJ whole genome shotgun (WGS) entry which is preliminary data.</text>
</comment>
<reference evidence="3 4" key="1">
    <citation type="submission" date="2024-03" db="EMBL/GenBank/DDBJ databases">
        <title>Genome-scale model development and genomic sequencing of the oleaginous clade Lipomyces.</title>
        <authorList>
            <consortium name="Lawrence Berkeley National Laboratory"/>
            <person name="Czajka J.J."/>
            <person name="Han Y."/>
            <person name="Kim J."/>
            <person name="Mondo S.J."/>
            <person name="Hofstad B.A."/>
            <person name="Robles A."/>
            <person name="Haridas S."/>
            <person name="Riley R."/>
            <person name="LaButti K."/>
            <person name="Pangilinan J."/>
            <person name="Andreopoulos W."/>
            <person name="Lipzen A."/>
            <person name="Yan J."/>
            <person name="Wang M."/>
            <person name="Ng V."/>
            <person name="Grigoriev I.V."/>
            <person name="Spatafora J.W."/>
            <person name="Magnuson J.K."/>
            <person name="Baker S.E."/>
            <person name="Pomraning K.R."/>
        </authorList>
    </citation>
    <scope>NUCLEOTIDE SEQUENCE [LARGE SCALE GENOMIC DNA]</scope>
    <source>
        <strain evidence="3 4">Phaff 52-87</strain>
    </source>
</reference>
<dbReference type="PANTHER" id="PTHR15323:SF6">
    <property type="entry name" value="CELL DIVISION CYCLE PROTEIN 123 HOMOLOG"/>
    <property type="match status" value="1"/>
</dbReference>
<evidence type="ECO:0000313" key="4">
    <source>
        <dbReference type="Proteomes" id="UP001498771"/>
    </source>
</evidence>
<protein>
    <submittedName>
        <fullName evidence="3">D123-domain-containing protein</fullName>
    </submittedName>
</protein>
<evidence type="ECO:0000313" key="3">
    <source>
        <dbReference type="EMBL" id="KAK7205947.1"/>
    </source>
</evidence>
<organism evidence="3 4">
    <name type="scientific">Myxozyma melibiosi</name>
    <dbReference type="NCBI Taxonomy" id="54550"/>
    <lineage>
        <taxon>Eukaryota</taxon>
        <taxon>Fungi</taxon>
        <taxon>Dikarya</taxon>
        <taxon>Ascomycota</taxon>
        <taxon>Saccharomycotina</taxon>
        <taxon>Lipomycetes</taxon>
        <taxon>Lipomycetales</taxon>
        <taxon>Lipomycetaceae</taxon>
        <taxon>Myxozyma</taxon>
    </lineage>
</organism>